<sequence>MPCRTMCTVCGFAALSHSYFIRLYFLYPSKAVRDNRKIAPNGFFIVWAEKSGSLAGSWRAAKAVCKMRFCRRPYFNNVMMPSLN</sequence>
<dbReference type="EMBL" id="CP031699">
    <property type="protein sequence ID" value="QEY23395.1"/>
    <property type="molecule type" value="Genomic_DNA"/>
</dbReference>
<proteinExistence type="predicted"/>
<name>A0A5P3MQQ6_NEIAN</name>
<dbReference type="KEGG" id="naq:D0T90_01830"/>
<reference evidence="1 2" key="1">
    <citation type="submission" date="2018-08" db="EMBL/GenBank/DDBJ databases">
        <title>Neisseria animalis ATCC 49930 complete genome.</title>
        <authorList>
            <person name="Veseli I.A."/>
            <person name="Mascarenhas dos Santos A.C."/>
            <person name="Buttler R."/>
            <person name="Pombert J.-F."/>
        </authorList>
    </citation>
    <scope>NUCLEOTIDE SEQUENCE [LARGE SCALE GENOMIC DNA]</scope>
    <source>
        <strain evidence="1 2">ATCC 49930</strain>
    </source>
</reference>
<evidence type="ECO:0000313" key="1">
    <source>
        <dbReference type="EMBL" id="QEY23395.1"/>
    </source>
</evidence>
<dbReference type="Proteomes" id="UP000325536">
    <property type="component" value="Chromosome"/>
</dbReference>
<organism evidence="1 2">
    <name type="scientific">Neisseria animalis</name>
    <dbReference type="NCBI Taxonomy" id="492"/>
    <lineage>
        <taxon>Bacteria</taxon>
        <taxon>Pseudomonadati</taxon>
        <taxon>Pseudomonadota</taxon>
        <taxon>Betaproteobacteria</taxon>
        <taxon>Neisseriales</taxon>
        <taxon>Neisseriaceae</taxon>
        <taxon>Neisseria</taxon>
    </lineage>
</organism>
<gene>
    <name evidence="1" type="ORF">D0T90_01830</name>
</gene>
<evidence type="ECO:0000313" key="2">
    <source>
        <dbReference type="Proteomes" id="UP000325536"/>
    </source>
</evidence>
<dbReference type="AlphaFoldDB" id="A0A5P3MQQ6"/>
<protein>
    <submittedName>
        <fullName evidence="1">Uncharacterized protein</fullName>
    </submittedName>
</protein>
<accession>A0A5P3MQQ6</accession>
<keyword evidence="2" id="KW-1185">Reference proteome</keyword>